<reference evidence="2 3" key="1">
    <citation type="submission" date="2014-04" db="EMBL/GenBank/DDBJ databases">
        <authorList>
            <consortium name="DOE Joint Genome Institute"/>
            <person name="Kuo A."/>
            <person name="Kohler A."/>
            <person name="Nagy L.G."/>
            <person name="Floudas D."/>
            <person name="Copeland A."/>
            <person name="Barry K.W."/>
            <person name="Cichocki N."/>
            <person name="Veneault-Fourrey C."/>
            <person name="LaButti K."/>
            <person name="Lindquist E.A."/>
            <person name="Lipzen A."/>
            <person name="Lundell T."/>
            <person name="Morin E."/>
            <person name="Murat C."/>
            <person name="Sun H."/>
            <person name="Tunlid A."/>
            <person name="Henrissat B."/>
            <person name="Grigoriev I.V."/>
            <person name="Hibbett D.S."/>
            <person name="Martin F."/>
            <person name="Nordberg H.P."/>
            <person name="Cantor M.N."/>
            <person name="Hua S.X."/>
        </authorList>
    </citation>
    <scope>NUCLEOTIDE SEQUENCE [LARGE SCALE GENOMIC DNA]</scope>
    <source>
        <strain evidence="2 3">LaAM-08-1</strain>
    </source>
</reference>
<feature type="region of interest" description="Disordered" evidence="1">
    <location>
        <begin position="1"/>
        <end position="130"/>
    </location>
</feature>
<gene>
    <name evidence="2" type="ORF">K443DRAFT_13737</name>
</gene>
<accession>A0A0C9WNT0</accession>
<protein>
    <submittedName>
        <fullName evidence="2">Uncharacterized protein</fullName>
    </submittedName>
</protein>
<evidence type="ECO:0000256" key="1">
    <source>
        <dbReference type="SAM" id="MobiDB-lite"/>
    </source>
</evidence>
<feature type="compositionally biased region" description="Basic and acidic residues" evidence="1">
    <location>
        <begin position="109"/>
        <end position="121"/>
    </location>
</feature>
<dbReference type="EMBL" id="KN838924">
    <property type="protein sequence ID" value="KIJ92240.1"/>
    <property type="molecule type" value="Genomic_DNA"/>
</dbReference>
<dbReference type="AlphaFoldDB" id="A0A0C9WNT0"/>
<evidence type="ECO:0000313" key="3">
    <source>
        <dbReference type="Proteomes" id="UP000054477"/>
    </source>
</evidence>
<dbReference type="HOGENOM" id="CLU_1938511_0_0_1"/>
<evidence type="ECO:0000313" key="2">
    <source>
        <dbReference type="EMBL" id="KIJ92240.1"/>
    </source>
</evidence>
<keyword evidence="3" id="KW-1185">Reference proteome</keyword>
<name>A0A0C9WNT0_9AGAR</name>
<sequence length="130" mass="14274">MPRSDKQQPPPHRHQPNPYDRQSPYGPAAPLTDPFNPPPESLHLTAPAVERPPPPVIGTPSPYQRTAYDLQDEHDHEDTGDIPLLRWGPSLPGARRVGMPGGFDDAPTPDDRSESNIRYGRDTPACSTAV</sequence>
<reference evidence="3" key="2">
    <citation type="submission" date="2015-01" db="EMBL/GenBank/DDBJ databases">
        <title>Evolutionary Origins and Diversification of the Mycorrhizal Mutualists.</title>
        <authorList>
            <consortium name="DOE Joint Genome Institute"/>
            <consortium name="Mycorrhizal Genomics Consortium"/>
            <person name="Kohler A."/>
            <person name="Kuo A."/>
            <person name="Nagy L.G."/>
            <person name="Floudas D."/>
            <person name="Copeland A."/>
            <person name="Barry K.W."/>
            <person name="Cichocki N."/>
            <person name="Veneault-Fourrey C."/>
            <person name="LaButti K."/>
            <person name="Lindquist E.A."/>
            <person name="Lipzen A."/>
            <person name="Lundell T."/>
            <person name="Morin E."/>
            <person name="Murat C."/>
            <person name="Riley R."/>
            <person name="Ohm R."/>
            <person name="Sun H."/>
            <person name="Tunlid A."/>
            <person name="Henrissat B."/>
            <person name="Grigoriev I.V."/>
            <person name="Hibbett D.S."/>
            <person name="Martin F."/>
        </authorList>
    </citation>
    <scope>NUCLEOTIDE SEQUENCE [LARGE SCALE GENOMIC DNA]</scope>
    <source>
        <strain evidence="3">LaAM-08-1</strain>
    </source>
</reference>
<dbReference type="Proteomes" id="UP000054477">
    <property type="component" value="Unassembled WGS sequence"/>
</dbReference>
<organism evidence="2 3">
    <name type="scientific">Laccaria amethystina LaAM-08-1</name>
    <dbReference type="NCBI Taxonomy" id="1095629"/>
    <lineage>
        <taxon>Eukaryota</taxon>
        <taxon>Fungi</taxon>
        <taxon>Dikarya</taxon>
        <taxon>Basidiomycota</taxon>
        <taxon>Agaricomycotina</taxon>
        <taxon>Agaricomycetes</taxon>
        <taxon>Agaricomycetidae</taxon>
        <taxon>Agaricales</taxon>
        <taxon>Agaricineae</taxon>
        <taxon>Hydnangiaceae</taxon>
        <taxon>Laccaria</taxon>
    </lineage>
</organism>
<proteinExistence type="predicted"/>